<organism evidence="1 2">
    <name type="scientific">Blastomyces silverae</name>
    <dbReference type="NCBI Taxonomy" id="2060906"/>
    <lineage>
        <taxon>Eukaryota</taxon>
        <taxon>Fungi</taxon>
        <taxon>Dikarya</taxon>
        <taxon>Ascomycota</taxon>
        <taxon>Pezizomycotina</taxon>
        <taxon>Eurotiomycetes</taxon>
        <taxon>Eurotiomycetidae</taxon>
        <taxon>Onygenales</taxon>
        <taxon>Ajellomycetaceae</taxon>
        <taxon>Blastomyces</taxon>
    </lineage>
</organism>
<sequence>MVLATLKDCVIISMKHAMAPINLLEYATRMLNECSVISGYLDHNSENIANAAKLIVEQSHGLPTFERLLYNNSLTLFETYELVLENVVNQQVELAALDKKTLKIIMEAACPVGISQLMSALAPELASAASMQHLKRDLTEGEILEACLSSLAQLRHN</sequence>
<dbReference type="OrthoDB" id="7464126at2759"/>
<comment type="caution">
    <text evidence="1">The sequence shown here is derived from an EMBL/GenBank/DDBJ whole genome shotgun (WGS) entry which is preliminary data.</text>
</comment>
<name>A0A0H1BH66_9EURO</name>
<evidence type="ECO:0000313" key="2">
    <source>
        <dbReference type="Proteomes" id="UP000053573"/>
    </source>
</evidence>
<dbReference type="STRING" id="2060906.A0A0H1BH66"/>
<dbReference type="AlphaFoldDB" id="A0A0H1BH66"/>
<protein>
    <submittedName>
        <fullName evidence="1">Uncharacterized protein</fullName>
    </submittedName>
</protein>
<reference evidence="2" key="1">
    <citation type="journal article" date="2015" name="PLoS Genet.">
        <title>The dynamic genome and transcriptome of the human fungal pathogen Blastomyces and close relative Emmonsia.</title>
        <authorList>
            <person name="Munoz J.F."/>
            <person name="Gauthier G.M."/>
            <person name="Desjardins C.A."/>
            <person name="Gallo J.E."/>
            <person name="Holder J."/>
            <person name="Sullivan T.D."/>
            <person name="Marty A.J."/>
            <person name="Carmen J.C."/>
            <person name="Chen Z."/>
            <person name="Ding L."/>
            <person name="Gujja S."/>
            <person name="Magrini V."/>
            <person name="Misas E."/>
            <person name="Mitreva M."/>
            <person name="Priest M."/>
            <person name="Saif S."/>
            <person name="Whiston E.A."/>
            <person name="Young S."/>
            <person name="Zeng Q."/>
            <person name="Goldman W.E."/>
            <person name="Mardis E.R."/>
            <person name="Taylor J.W."/>
            <person name="McEwen J.G."/>
            <person name="Clay O.K."/>
            <person name="Klein B.S."/>
            <person name="Cuomo C.A."/>
        </authorList>
    </citation>
    <scope>NUCLEOTIDE SEQUENCE [LARGE SCALE GENOMIC DNA]</scope>
    <source>
        <strain evidence="2">UAMH 139</strain>
    </source>
</reference>
<gene>
    <name evidence="1" type="ORF">EMPG_14271</name>
</gene>
<dbReference type="EMBL" id="LDEV01002071">
    <property type="protein sequence ID" value="KLJ10362.1"/>
    <property type="molecule type" value="Genomic_DNA"/>
</dbReference>
<accession>A0A0H1BH66</accession>
<dbReference type="Proteomes" id="UP000053573">
    <property type="component" value="Unassembled WGS sequence"/>
</dbReference>
<keyword evidence="2" id="KW-1185">Reference proteome</keyword>
<evidence type="ECO:0000313" key="1">
    <source>
        <dbReference type="EMBL" id="KLJ10362.1"/>
    </source>
</evidence>
<proteinExistence type="predicted"/>